<name>A0ABR6BAJ0_9PSEU</name>
<evidence type="ECO:0000256" key="3">
    <source>
        <dbReference type="ARBA" id="ARBA00023002"/>
    </source>
</evidence>
<sequence>MDVATGVSLPLAQPDTPTVPAAAATVEALGFDSVWVGDHLATGRPLLDSVVALATAAGATTRVGLGFGVLQVALRHPAWLAKQVASLQHVSGGRLLLGVGAGGEVAEEWTAAGIPRRTRGQRTDQILAMLPDLLAGKPTTLITEPDAPMVTLAPEVPMPPLWVGGGSPAALRRAARYGDGWLASMITPADLRARTAELADLAARMDRPTPRVGALVFLGPVNSAGKNPARNRFVARLESLGKSPETAARLVTAGPVDALGELLAQYVEAGARQLVLCPVGEDWTAACAALAEATRQLG</sequence>
<evidence type="ECO:0000313" key="6">
    <source>
        <dbReference type="EMBL" id="MBA8923873.1"/>
    </source>
</evidence>
<evidence type="ECO:0000313" key="7">
    <source>
        <dbReference type="Proteomes" id="UP000517916"/>
    </source>
</evidence>
<keyword evidence="7" id="KW-1185">Reference proteome</keyword>
<evidence type="ECO:0000256" key="4">
    <source>
        <dbReference type="ARBA" id="ARBA00023033"/>
    </source>
</evidence>
<dbReference type="EMBL" id="JACJID010000001">
    <property type="protein sequence ID" value="MBA8923873.1"/>
    <property type="molecule type" value="Genomic_DNA"/>
</dbReference>
<evidence type="ECO:0000259" key="5">
    <source>
        <dbReference type="Pfam" id="PF00296"/>
    </source>
</evidence>
<dbReference type="InterPro" id="IPR036661">
    <property type="entry name" value="Luciferase-like_sf"/>
</dbReference>
<keyword evidence="2" id="KW-0288">FMN</keyword>
<organism evidence="6 7">
    <name type="scientific">Kutzneria viridogrisea</name>
    <dbReference type="NCBI Taxonomy" id="47990"/>
    <lineage>
        <taxon>Bacteria</taxon>
        <taxon>Bacillati</taxon>
        <taxon>Actinomycetota</taxon>
        <taxon>Actinomycetes</taxon>
        <taxon>Pseudonocardiales</taxon>
        <taxon>Pseudonocardiaceae</taxon>
        <taxon>Kutzneria</taxon>
    </lineage>
</organism>
<dbReference type="Proteomes" id="UP000517916">
    <property type="component" value="Unassembled WGS sequence"/>
</dbReference>
<dbReference type="Pfam" id="PF00296">
    <property type="entry name" value="Bac_luciferase"/>
    <property type="match status" value="1"/>
</dbReference>
<dbReference type="PANTHER" id="PTHR42847">
    <property type="entry name" value="ALKANESULFONATE MONOOXYGENASE"/>
    <property type="match status" value="1"/>
</dbReference>
<dbReference type="SUPFAM" id="SSF51679">
    <property type="entry name" value="Bacterial luciferase-like"/>
    <property type="match status" value="1"/>
</dbReference>
<keyword evidence="3" id="KW-0560">Oxidoreductase</keyword>
<protein>
    <submittedName>
        <fullName evidence="6">Alkanesulfonate monooxygenase SsuD/methylene tetrahydromethanopterin reductase-like flavin-dependent oxidoreductase (Luciferase family)</fullName>
    </submittedName>
</protein>
<dbReference type="InterPro" id="IPR050172">
    <property type="entry name" value="SsuD_RutA_monooxygenase"/>
</dbReference>
<feature type="domain" description="Luciferase-like" evidence="5">
    <location>
        <begin position="18"/>
        <end position="216"/>
    </location>
</feature>
<keyword evidence="1" id="KW-0285">Flavoprotein</keyword>
<keyword evidence="4" id="KW-0503">Monooxygenase</keyword>
<dbReference type="Gene3D" id="3.20.20.30">
    <property type="entry name" value="Luciferase-like domain"/>
    <property type="match status" value="1"/>
</dbReference>
<dbReference type="PANTHER" id="PTHR42847:SF4">
    <property type="entry name" value="ALKANESULFONATE MONOOXYGENASE-RELATED"/>
    <property type="match status" value="1"/>
</dbReference>
<dbReference type="RefSeq" id="WP_182836434.1">
    <property type="nucleotide sequence ID" value="NZ_BAAABQ010000065.1"/>
</dbReference>
<accession>A0ABR6BAJ0</accession>
<dbReference type="InterPro" id="IPR011251">
    <property type="entry name" value="Luciferase-like_dom"/>
</dbReference>
<comment type="caution">
    <text evidence="6">The sequence shown here is derived from an EMBL/GenBank/DDBJ whole genome shotgun (WGS) entry which is preliminary data.</text>
</comment>
<evidence type="ECO:0000256" key="1">
    <source>
        <dbReference type="ARBA" id="ARBA00022630"/>
    </source>
</evidence>
<reference evidence="6 7" key="1">
    <citation type="submission" date="2020-08" db="EMBL/GenBank/DDBJ databases">
        <title>Genomic Encyclopedia of Archaeal and Bacterial Type Strains, Phase II (KMG-II): from individual species to whole genera.</title>
        <authorList>
            <person name="Goeker M."/>
        </authorList>
    </citation>
    <scope>NUCLEOTIDE SEQUENCE [LARGE SCALE GENOMIC DNA]</scope>
    <source>
        <strain evidence="6 7">DSM 43850</strain>
    </source>
</reference>
<proteinExistence type="predicted"/>
<evidence type="ECO:0000256" key="2">
    <source>
        <dbReference type="ARBA" id="ARBA00022643"/>
    </source>
</evidence>
<gene>
    <name evidence="6" type="ORF">BC739_001070</name>
</gene>